<name>A0A9J6RQY2_9GAMM</name>
<dbReference type="RefSeq" id="WP_268905330.1">
    <property type="nucleotide sequence ID" value="NZ_JAPTGG010000019.1"/>
</dbReference>
<evidence type="ECO:0000313" key="1">
    <source>
        <dbReference type="EMBL" id="MCZ0866987.1"/>
    </source>
</evidence>
<gene>
    <name evidence="1" type="ORF">O0V09_17430</name>
</gene>
<keyword evidence="2" id="KW-1185">Reference proteome</keyword>
<organism evidence="1 2">
    <name type="scientific">Dasania phycosphaerae</name>
    <dbReference type="NCBI Taxonomy" id="2950436"/>
    <lineage>
        <taxon>Bacteria</taxon>
        <taxon>Pseudomonadati</taxon>
        <taxon>Pseudomonadota</taxon>
        <taxon>Gammaproteobacteria</taxon>
        <taxon>Cellvibrionales</taxon>
        <taxon>Spongiibacteraceae</taxon>
        <taxon>Dasania</taxon>
    </lineage>
</organism>
<dbReference type="Proteomes" id="UP001069090">
    <property type="component" value="Unassembled WGS sequence"/>
</dbReference>
<proteinExistence type="predicted"/>
<sequence length="157" mass="18177">MKNRAILIILSLLFPLVAWGTVTWSAYWQTVTITAIGPKTAGTITVKAAKDENGFLNLHVQSNYSDSLFSGEIKDPHIESITIHRYSDSIEGYKDLFYVCLYYGTRDKTNYGSEENPYIQWQYNKVVYSFRYNKVETKIFKNNERWFPSDCIPGSFI</sequence>
<accession>A0A9J6RQY2</accession>
<evidence type="ECO:0000313" key="2">
    <source>
        <dbReference type="Proteomes" id="UP001069090"/>
    </source>
</evidence>
<dbReference type="AlphaFoldDB" id="A0A9J6RQY2"/>
<reference evidence="1 2" key="1">
    <citation type="submission" date="2022-12" db="EMBL/GenBank/DDBJ databases">
        <title>Dasania phycosphaerae sp. nov., isolated from particulate material of the south coast of Korea.</title>
        <authorList>
            <person name="Jiang Y."/>
        </authorList>
    </citation>
    <scope>NUCLEOTIDE SEQUENCE [LARGE SCALE GENOMIC DNA]</scope>
    <source>
        <strain evidence="1 2">GY-19</strain>
    </source>
</reference>
<comment type="caution">
    <text evidence="1">The sequence shown here is derived from an EMBL/GenBank/DDBJ whole genome shotgun (WGS) entry which is preliminary data.</text>
</comment>
<dbReference type="EMBL" id="JAPTGG010000019">
    <property type="protein sequence ID" value="MCZ0866987.1"/>
    <property type="molecule type" value="Genomic_DNA"/>
</dbReference>
<protein>
    <submittedName>
        <fullName evidence="1">Uncharacterized protein</fullName>
    </submittedName>
</protein>